<dbReference type="Proteomes" id="UP000177088">
    <property type="component" value="Unassembled WGS sequence"/>
</dbReference>
<accession>A0A1F7U551</accession>
<gene>
    <name evidence="1" type="ORF">A3C96_02190</name>
</gene>
<dbReference type="SUPFAM" id="SSF53448">
    <property type="entry name" value="Nucleotide-diphospho-sugar transferases"/>
    <property type="match status" value="1"/>
</dbReference>
<dbReference type="PANTHER" id="PTHR10859:SF105">
    <property type="entry name" value="DOLICHYL-PHOSPHATE BETA-D-MANNOSYLTRANSFERASE"/>
    <property type="match status" value="1"/>
</dbReference>
<dbReference type="Gene3D" id="3.90.550.10">
    <property type="entry name" value="Spore Coat Polysaccharide Biosynthesis Protein SpsA, Chain A"/>
    <property type="match status" value="1"/>
</dbReference>
<dbReference type="GO" id="GO:0006487">
    <property type="term" value="P:protein N-linked glycosylation"/>
    <property type="evidence" value="ECO:0007669"/>
    <property type="project" value="TreeGrafter"/>
</dbReference>
<comment type="caution">
    <text evidence="1">The sequence shown here is derived from an EMBL/GenBank/DDBJ whole genome shotgun (WGS) entry which is preliminary data.</text>
</comment>
<dbReference type="AlphaFoldDB" id="A0A1F7U551"/>
<organism evidence="1 2">
    <name type="scientific">Candidatus Uhrbacteria bacterium RIFCSPHIGHO2_02_FULL_60_10</name>
    <dbReference type="NCBI Taxonomy" id="1802392"/>
    <lineage>
        <taxon>Bacteria</taxon>
        <taxon>Candidatus Uhriibacteriota</taxon>
    </lineage>
</organism>
<evidence type="ECO:0000313" key="1">
    <source>
        <dbReference type="EMBL" id="OGL72827.1"/>
    </source>
</evidence>
<evidence type="ECO:0000313" key="2">
    <source>
        <dbReference type="Proteomes" id="UP000177088"/>
    </source>
</evidence>
<protein>
    <submittedName>
        <fullName evidence="1">Uncharacterized protein</fullName>
    </submittedName>
</protein>
<proteinExistence type="predicted"/>
<dbReference type="InterPro" id="IPR029044">
    <property type="entry name" value="Nucleotide-diphossugar_trans"/>
</dbReference>
<dbReference type="EMBL" id="MGEA01000082">
    <property type="protein sequence ID" value="OGL72827.1"/>
    <property type="molecule type" value="Genomic_DNA"/>
</dbReference>
<sequence>MMSSVTWTRTFRPNSTLYRAPLAVLRGGADAVTGSRLARGAKVGRVMSREITSRVFNWGRRILLGGGVKDSQCGFKFLKTPVLRLLPEIKNDNWFFDTELLTRAQWAGFRVEEVPVTWAENRPSTVRVIPTIIEEGKGIMKLRKDRPRK</sequence>
<name>A0A1F7U551_9BACT</name>
<dbReference type="PANTHER" id="PTHR10859">
    <property type="entry name" value="GLYCOSYL TRANSFERASE"/>
    <property type="match status" value="1"/>
</dbReference>
<reference evidence="1 2" key="1">
    <citation type="journal article" date="2016" name="Nat. Commun.">
        <title>Thousands of microbial genomes shed light on interconnected biogeochemical processes in an aquifer system.</title>
        <authorList>
            <person name="Anantharaman K."/>
            <person name="Brown C.T."/>
            <person name="Hug L.A."/>
            <person name="Sharon I."/>
            <person name="Castelle C.J."/>
            <person name="Probst A.J."/>
            <person name="Thomas B.C."/>
            <person name="Singh A."/>
            <person name="Wilkins M.J."/>
            <person name="Karaoz U."/>
            <person name="Brodie E.L."/>
            <person name="Williams K.H."/>
            <person name="Hubbard S.S."/>
            <person name="Banfield J.F."/>
        </authorList>
    </citation>
    <scope>NUCLEOTIDE SEQUENCE [LARGE SCALE GENOMIC DNA]</scope>
</reference>